<dbReference type="GO" id="GO:0016020">
    <property type="term" value="C:membrane"/>
    <property type="evidence" value="ECO:0007669"/>
    <property type="project" value="InterPro"/>
</dbReference>
<dbReference type="InterPro" id="IPR050482">
    <property type="entry name" value="Sensor_HK_TwoCompSys"/>
</dbReference>
<gene>
    <name evidence="8" type="ORF">RBB77_21135</name>
</gene>
<dbReference type="Pfam" id="PF07495">
    <property type="entry name" value="Y_Y_Y"/>
    <property type="match status" value="1"/>
</dbReference>
<dbReference type="KEGG" id="tpsc:RBB77_21135"/>
<keyword evidence="1" id="KW-0808">Transferase</keyword>
<evidence type="ECO:0000256" key="1">
    <source>
        <dbReference type="ARBA" id="ARBA00022679"/>
    </source>
</evidence>
<dbReference type="AlphaFoldDB" id="A0AAU7ZPN1"/>
<dbReference type="Gene3D" id="2.130.10.10">
    <property type="entry name" value="YVTN repeat-like/Quinoprotein amine dehydrogenase"/>
    <property type="match status" value="4"/>
</dbReference>
<proteinExistence type="predicted"/>
<keyword evidence="4" id="KW-1133">Transmembrane helix</keyword>
<feature type="transmembrane region" description="Helical" evidence="4">
    <location>
        <begin position="762"/>
        <end position="782"/>
    </location>
</feature>
<sequence length="1005" mass="109186">MEANPSIMLAHTSNLRMNLLSRLHLALSSSLLWTLCGVASLSLPAQSQDPNSFGHQSWSTENGLPQNSVHQVFQSTDGYIWIATEGGIARFNGVDFKIYNPESTPEITSDDICCFTQSDTGPLWIASSDGLLQYSAGTFRRYSIADGLPPNRITNLATADNGSLLLLTTEGLVSFSGSRFSSISLPSFSIPSAITKAHDGSIWITSNSGIFQYLHGRILPLPLSSTSTPKDIQSIGFLPDHSLWLRTGTSLTLLQNGHSRTLTTGHDLPVSRIQSVLAGSQGVLWIGTDRGLFALDKIGNHPQSVSALGSDSILSLTQDKEGNLWVGTETSGLQILRPKNFRTIPGLSDHLITAITQASDGAMWVGTDGDGLDRLQSGNIQRLSTHSGLLSETILALAPGADGSMWIGTPDGLNHIESAKIRTYTSADGLPDDLIRSLLSDEDGSLWIGTRHGLAHLQNDRFVTLTHSDGLGSDLVGALLKSHTSNSHDLWIGTLDGLARLRDGHITTFTKKDGLSGDTITALAEDPHGTLWIGTKGASLSALTTTGFISLHRNDLPKNIDSILQDDRGNLWLGSSRGIIRVSAAALIKCGLLSTCDPHPVSYGRVDGMPTEEAVGEGHPAAWRTTAGLLWFATRKGVAVTDPTHLAENLVPPPVVIERFTVDGVDMPLTSTEQRIAPGHTSFAFEYAGLSYVAPAKVRYRYLLEGLDQRWTDAGSRPIAYYTNLPPRHYRFRVQAANNDGIWNETGAQIVFNVRPPFYRRLWFLPLVLGLGAVVALVLYRLRVRRLQSQFQAVLAERNRVAREIHDTLAQSFVGVSVQLELTSQLLAHSQTDAARKQIDQTRTYVREGLAEARRSIWNLRAITAQNSLPTRLTRLADQWSQKKLGTHLNISGTYRPLAQPFEDEVFRIAQESLANAARHASATQVSVELRYDATRLLLWISDNGSGFQVTDGHLSANGHFGIQGMRERAAQIHAQLTIESSPGKGTTVTLEAPITEGKEAAVNA</sequence>
<dbReference type="Pfam" id="PF02518">
    <property type="entry name" value="HATPase_c"/>
    <property type="match status" value="1"/>
</dbReference>
<reference evidence="8" key="1">
    <citation type="submission" date="2023-08" db="EMBL/GenBank/DDBJ databases">
        <authorList>
            <person name="Messyasz A."/>
            <person name="Mannisto M.K."/>
            <person name="Kerkhof L.J."/>
            <person name="Haggblom M."/>
        </authorList>
    </citation>
    <scope>NUCLEOTIDE SEQUENCE</scope>
    <source>
        <strain evidence="8">X5P6</strain>
    </source>
</reference>
<dbReference type="RefSeq" id="WP_353063736.1">
    <property type="nucleotide sequence ID" value="NZ_CP132942.1"/>
</dbReference>
<evidence type="ECO:0000259" key="5">
    <source>
        <dbReference type="Pfam" id="PF02518"/>
    </source>
</evidence>
<evidence type="ECO:0000313" key="8">
    <source>
        <dbReference type="EMBL" id="XCB32898.1"/>
    </source>
</evidence>
<protein>
    <submittedName>
        <fullName evidence="8">Two-component regulator propeller domain-containing protein</fullName>
    </submittedName>
</protein>
<dbReference type="InterPro" id="IPR015943">
    <property type="entry name" value="WD40/YVTN_repeat-like_dom_sf"/>
</dbReference>
<dbReference type="InterPro" id="IPR013783">
    <property type="entry name" value="Ig-like_fold"/>
</dbReference>
<evidence type="ECO:0000259" key="7">
    <source>
        <dbReference type="Pfam" id="PF07730"/>
    </source>
</evidence>
<dbReference type="InterPro" id="IPR011110">
    <property type="entry name" value="Reg_prop"/>
</dbReference>
<dbReference type="InterPro" id="IPR003594">
    <property type="entry name" value="HATPase_dom"/>
</dbReference>
<dbReference type="SUPFAM" id="SSF55874">
    <property type="entry name" value="ATPase domain of HSP90 chaperone/DNA topoisomerase II/histidine kinase"/>
    <property type="match status" value="1"/>
</dbReference>
<keyword evidence="3" id="KW-0902">Two-component regulatory system</keyword>
<dbReference type="PANTHER" id="PTHR24421">
    <property type="entry name" value="NITRATE/NITRITE SENSOR PROTEIN NARX-RELATED"/>
    <property type="match status" value="1"/>
</dbReference>
<accession>A0AAU7ZPN1</accession>
<keyword evidence="2" id="KW-0418">Kinase</keyword>
<evidence type="ECO:0000256" key="4">
    <source>
        <dbReference type="SAM" id="Phobius"/>
    </source>
</evidence>
<dbReference type="InterPro" id="IPR011712">
    <property type="entry name" value="Sig_transdc_His_kin_sub3_dim/P"/>
</dbReference>
<keyword evidence="4" id="KW-0812">Transmembrane</keyword>
<dbReference type="Pfam" id="PF07494">
    <property type="entry name" value="Reg_prop"/>
    <property type="match status" value="5"/>
</dbReference>
<evidence type="ECO:0000256" key="2">
    <source>
        <dbReference type="ARBA" id="ARBA00022777"/>
    </source>
</evidence>
<evidence type="ECO:0000259" key="6">
    <source>
        <dbReference type="Pfam" id="PF07495"/>
    </source>
</evidence>
<feature type="domain" description="Signal transduction histidine kinase subgroup 3 dimerisation and phosphoacceptor" evidence="7">
    <location>
        <begin position="797"/>
        <end position="862"/>
    </location>
</feature>
<dbReference type="Pfam" id="PF07730">
    <property type="entry name" value="HisKA_3"/>
    <property type="match status" value="1"/>
</dbReference>
<feature type="domain" description="Two component regulator three Y" evidence="6">
    <location>
        <begin position="692"/>
        <end position="754"/>
    </location>
</feature>
<keyword evidence="4" id="KW-0472">Membrane</keyword>
<evidence type="ECO:0000256" key="3">
    <source>
        <dbReference type="ARBA" id="ARBA00023012"/>
    </source>
</evidence>
<dbReference type="CDD" id="cd16917">
    <property type="entry name" value="HATPase_UhpB-NarQ-NarX-like"/>
    <property type="match status" value="1"/>
</dbReference>
<dbReference type="GO" id="GO:0046983">
    <property type="term" value="F:protein dimerization activity"/>
    <property type="evidence" value="ECO:0007669"/>
    <property type="project" value="InterPro"/>
</dbReference>
<dbReference type="EMBL" id="CP132942">
    <property type="protein sequence ID" value="XCB32898.1"/>
    <property type="molecule type" value="Genomic_DNA"/>
</dbReference>
<name>A0AAU7ZPN1_9BACT</name>
<organism evidence="8">
    <name type="scientific">Tunturiibacter psychrotolerans</name>
    <dbReference type="NCBI Taxonomy" id="3069686"/>
    <lineage>
        <taxon>Bacteria</taxon>
        <taxon>Pseudomonadati</taxon>
        <taxon>Acidobacteriota</taxon>
        <taxon>Terriglobia</taxon>
        <taxon>Terriglobales</taxon>
        <taxon>Acidobacteriaceae</taxon>
        <taxon>Tunturiibacter</taxon>
    </lineage>
</organism>
<dbReference type="Gene3D" id="1.20.5.1930">
    <property type="match status" value="1"/>
</dbReference>
<dbReference type="InterPro" id="IPR011123">
    <property type="entry name" value="Y_Y_Y"/>
</dbReference>
<dbReference type="InterPro" id="IPR036890">
    <property type="entry name" value="HATPase_C_sf"/>
</dbReference>
<feature type="domain" description="Histidine kinase/HSP90-like ATPase" evidence="5">
    <location>
        <begin position="904"/>
        <end position="996"/>
    </location>
</feature>
<dbReference type="PANTHER" id="PTHR24421:SF62">
    <property type="entry name" value="SENSORY TRANSDUCTION HISTIDINE KINASE"/>
    <property type="match status" value="1"/>
</dbReference>
<reference evidence="8" key="2">
    <citation type="journal article" date="2024" name="Environ. Microbiol.">
        <title>Genome analysis and description of Tunturibacter gen. nov. expands the diversity of Terriglobia in tundra soils.</title>
        <authorList>
            <person name="Messyasz A."/>
            <person name="Mannisto M.K."/>
            <person name="Kerkhof L.J."/>
            <person name="Haggblom M.M."/>
        </authorList>
    </citation>
    <scope>NUCLEOTIDE SEQUENCE</scope>
    <source>
        <strain evidence="8">X5P6</strain>
    </source>
</reference>
<dbReference type="SUPFAM" id="SSF63829">
    <property type="entry name" value="Calcium-dependent phosphotriesterase"/>
    <property type="match status" value="3"/>
</dbReference>
<dbReference type="Gene3D" id="2.60.40.10">
    <property type="entry name" value="Immunoglobulins"/>
    <property type="match status" value="1"/>
</dbReference>
<dbReference type="GO" id="GO:0000155">
    <property type="term" value="F:phosphorelay sensor kinase activity"/>
    <property type="evidence" value="ECO:0007669"/>
    <property type="project" value="InterPro"/>
</dbReference>
<dbReference type="Gene3D" id="3.30.565.10">
    <property type="entry name" value="Histidine kinase-like ATPase, C-terminal domain"/>
    <property type="match status" value="1"/>
</dbReference>